<gene>
    <name evidence="2" type="ORF">PCOR1329_LOCUS59207</name>
</gene>
<comment type="caution">
    <text evidence="2">The sequence shown here is derived from an EMBL/GenBank/DDBJ whole genome shotgun (WGS) entry which is preliminary data.</text>
</comment>
<evidence type="ECO:0008006" key="4">
    <source>
        <dbReference type="Google" id="ProtNLM"/>
    </source>
</evidence>
<feature type="region of interest" description="Disordered" evidence="1">
    <location>
        <begin position="83"/>
        <end position="102"/>
    </location>
</feature>
<organism evidence="2 3">
    <name type="scientific">Prorocentrum cordatum</name>
    <dbReference type="NCBI Taxonomy" id="2364126"/>
    <lineage>
        <taxon>Eukaryota</taxon>
        <taxon>Sar</taxon>
        <taxon>Alveolata</taxon>
        <taxon>Dinophyceae</taxon>
        <taxon>Prorocentrales</taxon>
        <taxon>Prorocentraceae</taxon>
        <taxon>Prorocentrum</taxon>
    </lineage>
</organism>
<accession>A0ABN9VLZ4</accession>
<evidence type="ECO:0000313" key="2">
    <source>
        <dbReference type="EMBL" id="CAK0874244.1"/>
    </source>
</evidence>
<name>A0ABN9VLZ4_9DINO</name>
<protein>
    <recommendedName>
        <fullName evidence="4">Secreted protein</fullName>
    </recommendedName>
</protein>
<keyword evidence="3" id="KW-1185">Reference proteome</keyword>
<evidence type="ECO:0000313" key="3">
    <source>
        <dbReference type="Proteomes" id="UP001189429"/>
    </source>
</evidence>
<sequence>MCEPPVRYSSLAFSFALAHSHGHHMARWRITVAPLCLIGPRSKKEAPSYRSAHQRYDDDDLLPKGPCCSSVLAPGAPRAGAVFGRAQRAAPPPRHYSASAAL</sequence>
<evidence type="ECO:0000256" key="1">
    <source>
        <dbReference type="SAM" id="MobiDB-lite"/>
    </source>
</evidence>
<dbReference type="EMBL" id="CAUYUJ010017375">
    <property type="protein sequence ID" value="CAK0874244.1"/>
    <property type="molecule type" value="Genomic_DNA"/>
</dbReference>
<reference evidence="2" key="1">
    <citation type="submission" date="2023-10" db="EMBL/GenBank/DDBJ databases">
        <authorList>
            <person name="Chen Y."/>
            <person name="Shah S."/>
            <person name="Dougan E. K."/>
            <person name="Thang M."/>
            <person name="Chan C."/>
        </authorList>
    </citation>
    <scope>NUCLEOTIDE SEQUENCE [LARGE SCALE GENOMIC DNA]</scope>
</reference>
<proteinExistence type="predicted"/>
<dbReference type="Proteomes" id="UP001189429">
    <property type="component" value="Unassembled WGS sequence"/>
</dbReference>